<reference evidence="1 2" key="1">
    <citation type="submission" date="2014-04" db="EMBL/GenBank/DDBJ databases">
        <authorList>
            <consortium name="DOE Joint Genome Institute"/>
            <person name="Kuo A."/>
            <person name="Tarkka M."/>
            <person name="Buscot F."/>
            <person name="Kohler A."/>
            <person name="Nagy L.G."/>
            <person name="Floudas D."/>
            <person name="Copeland A."/>
            <person name="Barry K.W."/>
            <person name="Cichocki N."/>
            <person name="Veneault-Fourrey C."/>
            <person name="LaButti K."/>
            <person name="Lindquist E.A."/>
            <person name="Lipzen A."/>
            <person name="Lundell T."/>
            <person name="Morin E."/>
            <person name="Murat C."/>
            <person name="Sun H."/>
            <person name="Tunlid A."/>
            <person name="Henrissat B."/>
            <person name="Grigoriev I.V."/>
            <person name="Hibbett D.S."/>
            <person name="Martin F."/>
            <person name="Nordberg H.P."/>
            <person name="Cantor M.N."/>
            <person name="Hua S.X."/>
        </authorList>
    </citation>
    <scope>NUCLEOTIDE SEQUENCE [LARGE SCALE GENOMIC DNA]</scope>
    <source>
        <strain evidence="1 2">F 1598</strain>
    </source>
</reference>
<evidence type="ECO:0000313" key="2">
    <source>
        <dbReference type="Proteomes" id="UP000054166"/>
    </source>
</evidence>
<dbReference type="InParanoid" id="A0A0C3F1L1"/>
<gene>
    <name evidence="1" type="ORF">PILCRDRAFT_92795</name>
</gene>
<name>A0A0C3F1L1_PILCF</name>
<keyword evidence="2" id="KW-1185">Reference proteome</keyword>
<proteinExistence type="predicted"/>
<dbReference type="Gene3D" id="3.60.130.30">
    <property type="match status" value="1"/>
</dbReference>
<dbReference type="OrthoDB" id="2658103at2759"/>
<dbReference type="AlphaFoldDB" id="A0A0C3F1L1"/>
<protein>
    <submittedName>
        <fullName evidence="1">Uncharacterized protein</fullName>
    </submittedName>
</protein>
<organism evidence="1 2">
    <name type="scientific">Piloderma croceum (strain F 1598)</name>
    <dbReference type="NCBI Taxonomy" id="765440"/>
    <lineage>
        <taxon>Eukaryota</taxon>
        <taxon>Fungi</taxon>
        <taxon>Dikarya</taxon>
        <taxon>Basidiomycota</taxon>
        <taxon>Agaricomycotina</taxon>
        <taxon>Agaricomycetes</taxon>
        <taxon>Agaricomycetidae</taxon>
        <taxon>Atheliales</taxon>
        <taxon>Atheliaceae</taxon>
        <taxon>Piloderma</taxon>
    </lineage>
</organism>
<reference evidence="2" key="2">
    <citation type="submission" date="2015-01" db="EMBL/GenBank/DDBJ databases">
        <title>Evolutionary Origins and Diversification of the Mycorrhizal Mutualists.</title>
        <authorList>
            <consortium name="DOE Joint Genome Institute"/>
            <consortium name="Mycorrhizal Genomics Consortium"/>
            <person name="Kohler A."/>
            <person name="Kuo A."/>
            <person name="Nagy L.G."/>
            <person name="Floudas D."/>
            <person name="Copeland A."/>
            <person name="Barry K.W."/>
            <person name="Cichocki N."/>
            <person name="Veneault-Fourrey C."/>
            <person name="LaButti K."/>
            <person name="Lindquist E.A."/>
            <person name="Lipzen A."/>
            <person name="Lundell T."/>
            <person name="Morin E."/>
            <person name="Murat C."/>
            <person name="Riley R."/>
            <person name="Ohm R."/>
            <person name="Sun H."/>
            <person name="Tunlid A."/>
            <person name="Henrissat B."/>
            <person name="Grigoriev I.V."/>
            <person name="Hibbett D.S."/>
            <person name="Martin F."/>
        </authorList>
    </citation>
    <scope>NUCLEOTIDE SEQUENCE [LARGE SCALE GENOMIC DNA]</scope>
    <source>
        <strain evidence="2">F 1598</strain>
    </source>
</reference>
<dbReference type="EMBL" id="KN833068">
    <property type="protein sequence ID" value="KIM74049.1"/>
    <property type="molecule type" value="Genomic_DNA"/>
</dbReference>
<evidence type="ECO:0000313" key="1">
    <source>
        <dbReference type="EMBL" id="KIM74049.1"/>
    </source>
</evidence>
<dbReference type="Proteomes" id="UP000054166">
    <property type="component" value="Unassembled WGS sequence"/>
</dbReference>
<sequence>MVQSSNAKRSPEAQHKRYIRSITSNTQKWDAQVPTFTLDVVWETLANRPKNSAKDKAAGEKVMKEMADWPADACSGRWTDRNGRLLLAYFADHIEQPQPSVNMAPTAYHTGPGGPLGRTEQDIEAARASGARTFCHGLLPSHIEGMVQASQFLHSKLHPVVNERDIRHPDEEILFYDINKEFIPREGIRYTPGAERTGVTHLVDAWFAQAHHGKNHAMTPSSDMFRSCSAAQGLDWYYEATKPMVEHLDLMFKVSFPVQYQEYQAAFDAGQFVRNNPGPWLGRVIVHKVQVLLHQDGEDGKNAATGITNGGFYRGGGGGGELYLPDIRLKLKYKPGDVVIFLAGDLYHAVEFWEPSGPVNDDGVTPGQVGFVFFSPEKSLKALKGKEKGWFRATFGGAWPSVKNLFRI</sequence>
<dbReference type="HOGENOM" id="CLU_598577_0_0_1"/>
<accession>A0A0C3F1L1</accession>